<organism evidence="3 4">
    <name type="scientific">Mucilaginibacter arboris</name>
    <dbReference type="NCBI Taxonomy" id="2682090"/>
    <lineage>
        <taxon>Bacteria</taxon>
        <taxon>Pseudomonadati</taxon>
        <taxon>Bacteroidota</taxon>
        <taxon>Sphingobacteriia</taxon>
        <taxon>Sphingobacteriales</taxon>
        <taxon>Sphingobacteriaceae</taxon>
        <taxon>Mucilaginibacter</taxon>
    </lineage>
</organism>
<accession>A0A7K1T0X4</accession>
<dbReference type="InterPro" id="IPR051199">
    <property type="entry name" value="LPS_LOS_Heptosyltrfase"/>
</dbReference>
<dbReference type="PANTHER" id="PTHR30160">
    <property type="entry name" value="TETRAACYLDISACCHARIDE 4'-KINASE-RELATED"/>
    <property type="match status" value="1"/>
</dbReference>
<dbReference type="InterPro" id="IPR002201">
    <property type="entry name" value="Glyco_trans_9"/>
</dbReference>
<comment type="caution">
    <text evidence="3">The sequence shown here is derived from an EMBL/GenBank/DDBJ whole genome shotgun (WGS) entry which is preliminary data.</text>
</comment>
<dbReference type="Gene3D" id="3.40.50.2000">
    <property type="entry name" value="Glycogen Phosphorylase B"/>
    <property type="match status" value="2"/>
</dbReference>
<evidence type="ECO:0000256" key="1">
    <source>
        <dbReference type="ARBA" id="ARBA00022676"/>
    </source>
</evidence>
<reference evidence="3 4" key="1">
    <citation type="submission" date="2019-12" db="EMBL/GenBank/DDBJ databases">
        <title>Mucilaginibacter sp. HMF7410 genome sequencing and assembly.</title>
        <authorList>
            <person name="Kang H."/>
            <person name="Cha I."/>
            <person name="Kim H."/>
            <person name="Joh K."/>
        </authorList>
    </citation>
    <scope>NUCLEOTIDE SEQUENCE [LARGE SCALE GENOMIC DNA]</scope>
    <source>
        <strain evidence="3 4">HMF7410</strain>
    </source>
</reference>
<sequence>MLSAHPIQKIVIFRALQLGDMLCSVPAFRALRTAYPDAHITLVGLPWAESLIDRFPEYFNAFIAFPGYPGLPEQEVNPEKIISFLQEMQHEKFDLALQMQGNGSIVNPMVELFGAFYTAGFYREEDFRPSSLYLKYPEGIHEIHRHLLLMNHLGIPSVGQELEFPLNSYDYDAFDQLNLQIIPQKYICIHPGSRSVARQWPPAYFAALADYCQEQGFDVVITGTKDEEHLAAEVMQNMKHEAYNMAGKTTLGALAVMIKNSYALIANCTGVSHIAAAYGTPSIIISLHGEPERWSPLNQMKHRTIDWTRTPNFNLVREQLTEVVL</sequence>
<dbReference type="CDD" id="cd03789">
    <property type="entry name" value="GT9_LPS_heptosyltransferase"/>
    <property type="match status" value="1"/>
</dbReference>
<dbReference type="GO" id="GO:0008713">
    <property type="term" value="F:ADP-heptose-lipopolysaccharide heptosyltransferase activity"/>
    <property type="evidence" value="ECO:0007669"/>
    <property type="project" value="TreeGrafter"/>
</dbReference>
<keyword evidence="1" id="KW-0328">Glycosyltransferase</keyword>
<evidence type="ECO:0000313" key="3">
    <source>
        <dbReference type="EMBL" id="MVN23187.1"/>
    </source>
</evidence>
<dbReference type="AlphaFoldDB" id="A0A7K1T0X4"/>
<name>A0A7K1T0X4_9SPHI</name>
<dbReference type="SUPFAM" id="SSF53756">
    <property type="entry name" value="UDP-Glycosyltransferase/glycogen phosphorylase"/>
    <property type="match status" value="1"/>
</dbReference>
<dbReference type="GO" id="GO:0009244">
    <property type="term" value="P:lipopolysaccharide core region biosynthetic process"/>
    <property type="evidence" value="ECO:0007669"/>
    <property type="project" value="TreeGrafter"/>
</dbReference>
<evidence type="ECO:0000256" key="2">
    <source>
        <dbReference type="ARBA" id="ARBA00022679"/>
    </source>
</evidence>
<dbReference type="GO" id="GO:0005829">
    <property type="term" value="C:cytosol"/>
    <property type="evidence" value="ECO:0007669"/>
    <property type="project" value="TreeGrafter"/>
</dbReference>
<gene>
    <name evidence="3" type="ORF">GO621_16810</name>
</gene>
<protein>
    <submittedName>
        <fullName evidence="3">LPS biosynthesis glycosyltransferase</fullName>
    </submittedName>
</protein>
<keyword evidence="4" id="KW-1185">Reference proteome</keyword>
<proteinExistence type="predicted"/>
<dbReference type="RefSeq" id="WP_157569181.1">
    <property type="nucleotide sequence ID" value="NZ_WPIK01000019.1"/>
</dbReference>
<dbReference type="EMBL" id="WPIK01000019">
    <property type="protein sequence ID" value="MVN23187.1"/>
    <property type="molecule type" value="Genomic_DNA"/>
</dbReference>
<dbReference type="Proteomes" id="UP000462014">
    <property type="component" value="Unassembled WGS sequence"/>
</dbReference>
<evidence type="ECO:0000313" key="4">
    <source>
        <dbReference type="Proteomes" id="UP000462014"/>
    </source>
</evidence>
<dbReference type="PANTHER" id="PTHR30160:SF1">
    <property type="entry name" value="LIPOPOLYSACCHARIDE 1,2-N-ACETYLGLUCOSAMINETRANSFERASE-RELATED"/>
    <property type="match status" value="1"/>
</dbReference>
<dbReference type="Pfam" id="PF01075">
    <property type="entry name" value="Glyco_transf_9"/>
    <property type="match status" value="1"/>
</dbReference>
<keyword evidence="2 3" id="KW-0808">Transferase</keyword>